<evidence type="ECO:0000313" key="1">
    <source>
        <dbReference type="EMBL" id="GGG19431.1"/>
    </source>
</evidence>
<organism evidence="1 2">
    <name type="scientific">Paenibacillus abyssi</name>
    <dbReference type="NCBI Taxonomy" id="1340531"/>
    <lineage>
        <taxon>Bacteria</taxon>
        <taxon>Bacillati</taxon>
        <taxon>Bacillota</taxon>
        <taxon>Bacilli</taxon>
        <taxon>Bacillales</taxon>
        <taxon>Paenibacillaceae</taxon>
        <taxon>Paenibacillus</taxon>
    </lineage>
</organism>
<accession>A0A917G2G6</accession>
<sequence>MILNKMNKWVIIVIVFSVLSMLHVHMVKAAPVQIILTVKASPDSSRATILTIKDIKLAERIIRSETRTKALSIPVSDVYLTLRNNGLEVTYLLDHRGNLYNEQNRELIEVHADVKRELIKHAEECRAAHYGKIISWVEAKTLIPKKMKFKVIDMETGITFHVQRRAGSSHADVQPLTKKDTAAMKQIYNGHWSWHRKAILVQTDHELLAASMHGMPHGGDGIPDNDFSGHFCIHFLGSSVHGSGNIDPEHQLMVHKAGGKLREYVDGASPYEMADIFISALNLKETQILKMIFPKSEHKQLEHYLQMKEHITGIRKRSDHHEQDVSDLLEIEIPVDVSIYQKAREERARLTFTLSRLSLIDPWKIDSIT</sequence>
<gene>
    <name evidence="1" type="ORF">GCM10010916_40330</name>
</gene>
<dbReference type="EMBL" id="BMGR01000015">
    <property type="protein sequence ID" value="GGG19431.1"/>
    <property type="molecule type" value="Genomic_DNA"/>
</dbReference>
<evidence type="ECO:0000313" key="2">
    <source>
        <dbReference type="Proteomes" id="UP000644756"/>
    </source>
</evidence>
<reference evidence="1" key="2">
    <citation type="submission" date="2020-09" db="EMBL/GenBank/DDBJ databases">
        <authorList>
            <person name="Sun Q."/>
            <person name="Zhou Y."/>
        </authorList>
    </citation>
    <scope>NUCLEOTIDE SEQUENCE</scope>
    <source>
        <strain evidence="1">CGMCC 1.12987</strain>
    </source>
</reference>
<dbReference type="Proteomes" id="UP000644756">
    <property type="component" value="Unassembled WGS sequence"/>
</dbReference>
<keyword evidence="2" id="KW-1185">Reference proteome</keyword>
<proteinExistence type="predicted"/>
<name>A0A917G2G6_9BACL</name>
<comment type="caution">
    <text evidence="1">The sequence shown here is derived from an EMBL/GenBank/DDBJ whole genome shotgun (WGS) entry which is preliminary data.</text>
</comment>
<protein>
    <submittedName>
        <fullName evidence="1">Uncharacterized protein</fullName>
    </submittedName>
</protein>
<dbReference type="AlphaFoldDB" id="A0A917G2G6"/>
<reference evidence="1" key="1">
    <citation type="journal article" date="2014" name="Int. J. Syst. Evol. Microbiol.">
        <title>Complete genome sequence of Corynebacterium casei LMG S-19264T (=DSM 44701T), isolated from a smear-ripened cheese.</title>
        <authorList>
            <consortium name="US DOE Joint Genome Institute (JGI-PGF)"/>
            <person name="Walter F."/>
            <person name="Albersmeier A."/>
            <person name="Kalinowski J."/>
            <person name="Ruckert C."/>
        </authorList>
    </citation>
    <scope>NUCLEOTIDE SEQUENCE</scope>
    <source>
        <strain evidence="1">CGMCC 1.12987</strain>
    </source>
</reference>